<gene>
    <name evidence="1" type="ORF">BT1A1_1077</name>
</gene>
<reference evidence="1 2" key="1">
    <citation type="submission" date="2014-07" db="EMBL/GenBank/DDBJ databases">
        <authorList>
            <person name="Wibberg Daniel"/>
        </authorList>
    </citation>
    <scope>NUCLEOTIDE SEQUENCE [LARGE SCALE GENOMIC DNA]</scope>
</reference>
<keyword evidence="2" id="KW-1185">Reference proteome</keyword>
<organism evidence="1 2">
    <name type="scientific">Caldibacillus thermoamylovorans</name>
    <dbReference type="NCBI Taxonomy" id="35841"/>
    <lineage>
        <taxon>Bacteria</taxon>
        <taxon>Bacillati</taxon>
        <taxon>Bacillota</taxon>
        <taxon>Bacilli</taxon>
        <taxon>Bacillales</taxon>
        <taxon>Bacillaceae</taxon>
        <taxon>Caldibacillus</taxon>
    </lineage>
</organism>
<dbReference type="Proteomes" id="UP000040576">
    <property type="component" value="Unassembled WGS sequence"/>
</dbReference>
<protein>
    <submittedName>
        <fullName evidence="1">Uncharacterized protein</fullName>
    </submittedName>
</protein>
<accession>A0A090KQJ1</accession>
<evidence type="ECO:0000313" key="2">
    <source>
        <dbReference type="Proteomes" id="UP000040576"/>
    </source>
</evidence>
<evidence type="ECO:0000313" key="1">
    <source>
        <dbReference type="EMBL" id="CEE00909.1"/>
    </source>
</evidence>
<proteinExistence type="predicted"/>
<dbReference type="AlphaFoldDB" id="A0A090KQJ1"/>
<sequence>MSILALATILLWIAVFYELNKPSEKQKERKIVV</sequence>
<dbReference type="EMBL" id="CCRF01000038">
    <property type="protein sequence ID" value="CEE00909.1"/>
    <property type="molecule type" value="Genomic_DNA"/>
</dbReference>
<name>A0A090KQJ1_9BACI</name>